<comment type="caution">
    <text evidence="10">The sequence shown here is derived from an EMBL/GenBank/DDBJ whole genome shotgun (WGS) entry which is preliminary data.</text>
</comment>
<reference evidence="10" key="2">
    <citation type="submission" date="2020-11" db="EMBL/GenBank/DDBJ databases">
        <authorList>
            <person name="McCartney M.A."/>
            <person name="Auch B."/>
            <person name="Kono T."/>
            <person name="Mallez S."/>
            <person name="Becker A."/>
            <person name="Gohl D.M."/>
            <person name="Silverstein K.A.T."/>
            <person name="Koren S."/>
            <person name="Bechman K.B."/>
            <person name="Herman A."/>
            <person name="Abrahante J.E."/>
            <person name="Garbe J."/>
        </authorList>
    </citation>
    <scope>NUCLEOTIDE SEQUENCE</scope>
    <source>
        <strain evidence="10">Duluth1</strain>
        <tissue evidence="10">Whole animal</tissue>
    </source>
</reference>
<dbReference type="Gene3D" id="3.40.366.10">
    <property type="entry name" value="Malonyl-Coenzyme A Acyl Carrier Protein, domain 2"/>
    <property type="match status" value="1"/>
</dbReference>
<keyword evidence="8" id="KW-0511">Multifunctional enzyme</keyword>
<dbReference type="GO" id="GO:0004312">
    <property type="term" value="F:fatty acid synthase activity"/>
    <property type="evidence" value="ECO:0007669"/>
    <property type="project" value="TreeGrafter"/>
</dbReference>
<evidence type="ECO:0000313" key="11">
    <source>
        <dbReference type="Proteomes" id="UP000828390"/>
    </source>
</evidence>
<keyword evidence="1" id="KW-0596">Phosphopantetheine</keyword>
<accession>A0A9D4M7S1</accession>
<evidence type="ECO:0000256" key="1">
    <source>
        <dbReference type="ARBA" id="ARBA00022450"/>
    </source>
</evidence>
<dbReference type="AlphaFoldDB" id="A0A9D4M7S1"/>
<dbReference type="InterPro" id="IPR014043">
    <property type="entry name" value="Acyl_transferase_dom"/>
</dbReference>
<evidence type="ECO:0000256" key="5">
    <source>
        <dbReference type="ARBA" id="ARBA00023002"/>
    </source>
</evidence>
<sequence>MNVKPSGLIGHSSGEILCAYVAGCLTAREAIFTAYWCGRCIEQADLPKGRMAAIGTELCSVIECSSFQFVWEC</sequence>
<reference evidence="10" key="1">
    <citation type="journal article" date="2019" name="bioRxiv">
        <title>The Genome of the Zebra Mussel, Dreissena polymorpha: A Resource for Invasive Species Research.</title>
        <authorList>
            <person name="McCartney M.A."/>
            <person name="Auch B."/>
            <person name="Kono T."/>
            <person name="Mallez S."/>
            <person name="Zhang Y."/>
            <person name="Obille A."/>
            <person name="Becker A."/>
            <person name="Abrahante J.E."/>
            <person name="Garbe J."/>
            <person name="Badalamenti J.P."/>
            <person name="Herman A."/>
            <person name="Mangelson H."/>
            <person name="Liachko I."/>
            <person name="Sullivan S."/>
            <person name="Sone E.D."/>
            <person name="Koren S."/>
            <person name="Silverstein K.A.T."/>
            <person name="Beckman K.B."/>
            <person name="Gohl D.M."/>
        </authorList>
    </citation>
    <scope>NUCLEOTIDE SEQUENCE</scope>
    <source>
        <strain evidence="10">Duluth1</strain>
        <tissue evidence="10">Whole animal</tissue>
    </source>
</reference>
<dbReference type="GO" id="GO:0016491">
    <property type="term" value="F:oxidoreductase activity"/>
    <property type="evidence" value="ECO:0007669"/>
    <property type="project" value="UniProtKB-KW"/>
</dbReference>
<dbReference type="InterPro" id="IPR001227">
    <property type="entry name" value="Ac_transferase_dom_sf"/>
</dbReference>
<evidence type="ECO:0000256" key="8">
    <source>
        <dbReference type="ARBA" id="ARBA00023268"/>
    </source>
</evidence>
<evidence type="ECO:0000313" key="10">
    <source>
        <dbReference type="EMBL" id="KAH3871176.1"/>
    </source>
</evidence>
<dbReference type="Pfam" id="PF00698">
    <property type="entry name" value="Acyl_transf_1"/>
    <property type="match status" value="1"/>
</dbReference>
<evidence type="ECO:0000256" key="3">
    <source>
        <dbReference type="ARBA" id="ARBA00022832"/>
    </source>
</evidence>
<keyword evidence="2" id="KW-0444">Lipid biosynthesis</keyword>
<evidence type="ECO:0000259" key="9">
    <source>
        <dbReference type="Pfam" id="PF00698"/>
    </source>
</evidence>
<evidence type="ECO:0000256" key="6">
    <source>
        <dbReference type="ARBA" id="ARBA00023098"/>
    </source>
</evidence>
<dbReference type="PANTHER" id="PTHR43775">
    <property type="entry name" value="FATTY ACID SYNTHASE"/>
    <property type="match status" value="1"/>
</dbReference>
<dbReference type="Proteomes" id="UP000828390">
    <property type="component" value="Unassembled WGS sequence"/>
</dbReference>
<dbReference type="SUPFAM" id="SSF52151">
    <property type="entry name" value="FabD/lysophospholipase-like"/>
    <property type="match status" value="1"/>
</dbReference>
<name>A0A9D4M7S1_DREPO</name>
<organism evidence="10 11">
    <name type="scientific">Dreissena polymorpha</name>
    <name type="common">Zebra mussel</name>
    <name type="synonym">Mytilus polymorpha</name>
    <dbReference type="NCBI Taxonomy" id="45954"/>
    <lineage>
        <taxon>Eukaryota</taxon>
        <taxon>Metazoa</taxon>
        <taxon>Spiralia</taxon>
        <taxon>Lophotrochozoa</taxon>
        <taxon>Mollusca</taxon>
        <taxon>Bivalvia</taxon>
        <taxon>Autobranchia</taxon>
        <taxon>Heteroconchia</taxon>
        <taxon>Euheterodonta</taxon>
        <taxon>Imparidentia</taxon>
        <taxon>Neoheterodontei</taxon>
        <taxon>Myida</taxon>
        <taxon>Dreissenoidea</taxon>
        <taxon>Dreissenidae</taxon>
        <taxon>Dreissena</taxon>
    </lineage>
</organism>
<feature type="domain" description="Malonyl-CoA:ACP transacylase (MAT)" evidence="9">
    <location>
        <begin position="3"/>
        <end position="56"/>
    </location>
</feature>
<evidence type="ECO:0000256" key="4">
    <source>
        <dbReference type="ARBA" id="ARBA00022857"/>
    </source>
</evidence>
<proteinExistence type="predicted"/>
<keyword evidence="5" id="KW-0560">Oxidoreductase</keyword>
<dbReference type="InterPro" id="IPR016035">
    <property type="entry name" value="Acyl_Trfase/lysoPLipase"/>
</dbReference>
<keyword evidence="6" id="KW-0443">Lipid metabolism</keyword>
<gene>
    <name evidence="10" type="ORF">DPMN_034370</name>
</gene>
<protein>
    <recommendedName>
        <fullName evidence="9">Malonyl-CoA:ACP transacylase (MAT) domain-containing protein</fullName>
    </recommendedName>
</protein>
<keyword evidence="4" id="KW-0521">NADP</keyword>
<keyword evidence="7" id="KW-0275">Fatty acid biosynthesis</keyword>
<dbReference type="InterPro" id="IPR050091">
    <property type="entry name" value="PKS_NRPS_Biosynth_Enz"/>
</dbReference>
<keyword evidence="11" id="KW-1185">Reference proteome</keyword>
<evidence type="ECO:0000256" key="2">
    <source>
        <dbReference type="ARBA" id="ARBA00022516"/>
    </source>
</evidence>
<evidence type="ECO:0000256" key="7">
    <source>
        <dbReference type="ARBA" id="ARBA00023160"/>
    </source>
</evidence>
<dbReference type="GO" id="GO:0006633">
    <property type="term" value="P:fatty acid biosynthetic process"/>
    <property type="evidence" value="ECO:0007669"/>
    <property type="project" value="UniProtKB-KW"/>
</dbReference>
<dbReference type="PANTHER" id="PTHR43775:SF7">
    <property type="entry name" value="FATTY ACID SYNTHASE"/>
    <property type="match status" value="1"/>
</dbReference>
<dbReference type="EMBL" id="JAIWYP010000002">
    <property type="protein sequence ID" value="KAH3871176.1"/>
    <property type="molecule type" value="Genomic_DNA"/>
</dbReference>
<keyword evidence="3" id="KW-0276">Fatty acid metabolism</keyword>